<evidence type="ECO:0000259" key="8">
    <source>
        <dbReference type="Pfam" id="PF12359"/>
    </source>
</evidence>
<feature type="domain" description="DUF3638" evidence="7">
    <location>
        <begin position="2026"/>
        <end position="2248"/>
    </location>
</feature>
<dbReference type="Pfam" id="PF12340">
    <property type="entry name" value="DUF3638"/>
    <property type="match status" value="1"/>
</dbReference>
<protein>
    <recommendedName>
        <fullName evidence="2">ubiquitinyl hydrolase 1</fullName>
        <ecNumber evidence="2">3.4.19.12</ecNumber>
    </recommendedName>
</protein>
<dbReference type="Pfam" id="PF20255">
    <property type="entry name" value="DUF6606"/>
    <property type="match status" value="1"/>
</dbReference>
<dbReference type="Pfam" id="PF12359">
    <property type="entry name" value="DUF3645"/>
    <property type="match status" value="1"/>
</dbReference>
<evidence type="ECO:0000259" key="9">
    <source>
        <dbReference type="Pfam" id="PF20255"/>
    </source>
</evidence>
<keyword evidence="4" id="KW-0833">Ubl conjugation pathway</keyword>
<dbReference type="InterPro" id="IPR027417">
    <property type="entry name" value="P-loop_NTPase"/>
</dbReference>
<dbReference type="PANTHER" id="PTHR13367:SF32">
    <property type="entry name" value="DUF6606 DOMAIN-CONTAINING PROTEIN"/>
    <property type="match status" value="1"/>
</dbReference>
<dbReference type="OrthoDB" id="3182339at2759"/>
<dbReference type="PANTHER" id="PTHR13367">
    <property type="entry name" value="UBIQUITIN THIOESTERASE"/>
    <property type="match status" value="1"/>
</dbReference>
<feature type="domain" description="DUF3645" evidence="8">
    <location>
        <begin position="2366"/>
        <end position="2398"/>
    </location>
</feature>
<keyword evidence="11" id="KW-1185">Reference proteome</keyword>
<evidence type="ECO:0000256" key="1">
    <source>
        <dbReference type="ARBA" id="ARBA00000707"/>
    </source>
</evidence>
<keyword evidence="6" id="KW-0788">Thiol protease</keyword>
<dbReference type="EMBL" id="MU006855">
    <property type="protein sequence ID" value="KAF2634182.1"/>
    <property type="molecule type" value="Genomic_DNA"/>
</dbReference>
<gene>
    <name evidence="10" type="ORF">P280DRAFT_474818</name>
</gene>
<evidence type="ECO:0000256" key="4">
    <source>
        <dbReference type="ARBA" id="ARBA00022786"/>
    </source>
</evidence>
<keyword evidence="5" id="KW-0378">Hydrolase</keyword>
<evidence type="ECO:0000259" key="7">
    <source>
        <dbReference type="Pfam" id="PF12340"/>
    </source>
</evidence>
<feature type="domain" description="DUF6606" evidence="9">
    <location>
        <begin position="12"/>
        <end position="285"/>
    </location>
</feature>
<proteinExistence type="predicted"/>
<dbReference type="GO" id="GO:0004843">
    <property type="term" value="F:cysteine-type deubiquitinase activity"/>
    <property type="evidence" value="ECO:0007669"/>
    <property type="project" value="UniProtKB-EC"/>
</dbReference>
<accession>A0A6A6RG43</accession>
<dbReference type="InterPro" id="IPR022105">
    <property type="entry name" value="DUF3645"/>
</dbReference>
<evidence type="ECO:0000256" key="5">
    <source>
        <dbReference type="ARBA" id="ARBA00022801"/>
    </source>
</evidence>
<evidence type="ECO:0000313" key="10">
    <source>
        <dbReference type="EMBL" id="KAF2634182.1"/>
    </source>
</evidence>
<dbReference type="SUPFAM" id="SSF52540">
    <property type="entry name" value="P-loop containing nucleoside triphosphate hydrolases"/>
    <property type="match status" value="1"/>
</dbReference>
<dbReference type="Proteomes" id="UP000799753">
    <property type="component" value="Unassembled WGS sequence"/>
</dbReference>
<dbReference type="Gene3D" id="3.40.50.300">
    <property type="entry name" value="P-loop containing nucleotide triphosphate hydrolases"/>
    <property type="match status" value="1"/>
</dbReference>
<sequence>MDTSRECLLLQYNHAVLPRNLPGAEEVDRDQVDKQLLARLHSAVLEFSTFVHPDHKIFVTAIQAALDTCRTLNVDGTIEKDGLLQAFSKLGNNDLLILHVTQQNAGLLVYWGPIALGERYIIFEAFEASAVSETVLAASGSLQWDFPGQAAAVPEHEFFSNGFHEHISSFLQRGSFELIQDFAAITYKAGAPITEVRDTSNPALVTTLLMTILSTVGKEYHPPTLRKRVRDTVSFHKALKPWRRSPFYLVIRVAIQRHLYAKLGARLGRLYYKLIMCLFLTRLMEDCLHGIPGEAVHFLKTKIGRRLAKVEMEMIEGKGLSSDARNHLLDLLTQFGESLSKVGEYLQGQWERYKQNTKRRIYKLHQQPDPSSLRLQLKISGPILDGILKDPLPHIRNNAVSTQDMLYQFYTSHAKRPFTEFTNRYREPAKHEDRDVIPSIKGVDLAPTHEQKCYELATTIDDYVETTGTLYDNYPDIKSQFLLNLMELWVEMDKSAVACYGLLARYHPGIESDILDTLHVLSLDDMKRARAVQSYIASRCSNWIGHGTRTIFDPPREDSFATIYFDQCEELGEIRAEIEARAEQEREEKVAQWIKLREKQRELVETSARKPCLRYNEVTSTGAVIEDKHSSECFTPKGRHYYIKEAESMRIKIYEHPLPESEPCAKAVVFELACPTAFAKYRDATWLIFGLLAHPSEPASDKVLKIRDYSRLEAYFSGKPARVTLASTPKSYLQTHYANVAVTSPQHRVCRECPLVLQYYDSSTETWTERNGKPSFSMHFPLNLPQDSPYKQQQRAFDTWPSSNAIIANQVKCPADVSVLEYSAWQSLLVGSHSRWLVLLRELGSSNLNFSTDSTWAVVTRLALQLGPASSGDEDWLRNCHSVFHDPKFCRKLIEQIGYRLEAIRHNWKEPIQLDLLITMLLKVGYLASSDEVKEDALELLHTARIITCTWCAEIRSTTAKHASVATAHLAMWASLLCKRTFYIFADVLEMLDTETLAYFVEASITLQEHLTGNPETLHHSLKNAFLNDWKFSLSNRDKIRKAILASPASFKIALQKFWPVPDSCQLNDQNFTHEPHSNFLYLHLNDTDNENGRYIHWDFLDGSLLVDGEPLGILPSEYHSDPIVRKLIGDQIPHVRPSSMSGMSVVIDHKMPGGNWLHFGHRANGNLVVRATQGGSVYEYIPEELFQADSEMDLPAPLIQNCYHWLNLRTGRLEIRQDDKWKLKNSDTTIDLFQRLGWRRGTRLIDPMSPVAQAVYHNFNGFERPDQIILSQTRKGRLCVELKCKGLTLTVNKSGWLQSHELAAEITNNQDIGTWHGLRSKLVVQSTLNRRQRSVLVSMNNSISCRKDGTHVIVDVAYGGAYLKFGVNDILGRLECPAEPRMLYSKARLHAFTSHYLPDRLTGRTGCETALDYLQSGSYKPWTPLEKEDLIILLDIANLTPTRNYYPQHLKSMEVVHWRPELPVSMQDDRYRPLVETICQRSADLVRFHNIQDSEVKNACGPGNPHLEHRALSRSYAIPTDSPLIYQSRDRRTKTNSKVRSKVAEICGILCRESLTLSMDDSKMASQLEAFPVLGGYVKDFDLFQFSDLLSTDLGLEWGSLNLTALNSKREDPYRLMFLLAPMSLSKDAPMELIKFLLALSLVPEASTIRVPKWSSYTGFKQNYVPSVLELASLMQHAKRPFDAEGPIETGHLFLTKKEHNNKSQQACLDLAASILTQWPNHELKLDTIIQVDAKLLDQDIAMESVMEQWSQVTKNYELSRYLREVKFVIDQHISQRLSSVSTSSAFDESNFFSDRSEPYGQRQRGGEIPKLADLLRTRFNARSTLQLSSSKATPRKVFAEITNSSSRGDCRSLGDKKKLTISSELPQGPIRELQTIVERCRESTSEMQRRYGREMEKSIEALARYTAQSQPIHAQIDYPKLSKDIADFKMAFQRAVEAIDQTMETSHVGANWLRHAGLWPRMTPIALLKELRSTSGAKFGVGSKNALLELALAITKHQRLLRIEDALVRNKEQQLLDERTNVGHQNWDPSKYVDWVLLEIDGNIAIRPEQVEVAEATIAPESGQNSVLQLLMGKGKTSCILPMVASVLANKRQLFRIVVPRALLLQSAQVMQAKLGSLLDREFLHIPFSRKTPTTQSLMETYNQLHRHMKENSGIVLTLPEHIMSFKLSGVQRLCDESDEASILINTQTWLEENSRDVLDECDVSLAIRTQLIYPSGSQMAVDGHPLRWQTIQAVLREVEALLPQLQHNYPQSIQVVLRSDGYPTIYFLRKDAEDALIARLALVICKGQTSILPTMEIPPPRQDDIHTFVSSEKVTPEIVKAVAAFLRDRQQLMKVVFLLRGLLVHRILLSTLKKRWNVQYGLHPQRDPIAVPYSAKGVPSDTAEFGHPDVSIILTCLSFYYDGITLLQLKQAFEHLLKSDEPSIEYEKWTGHSTPGSLRDVNSVDMENEAQLRELHRHIRYNQYLLEFFLNNLVFPKHAKQFKTKLQASGWDVVLYNDYKCQTTGFSGTNDARHQLPMTIKQHDLPQLAHTNAEVLSYLLEPRNREYWLAVDETRHRLTEEGLLAKLSKPYGRIRILIDAGAQILEHDNHGLITKWLEIDTDALAGVYFDRHHKPWVRYRNGKREPLVASLFADNMERCLVYLDESHCRGTDLKLPITAKAALTLGPHLTKDALAQAAMRLRLLGKSQSVVFIAPPEVHQAIVDLRSKKDTSVIDSADVIRWLLQRACTAIEQLEPLFYNQGIDYVKRLQATFNELNYLEHPGARDLYLDVVRTKELQTLKELYEPKRISKNPNIKIHQFHSKLQGYVKKLLQRRKDFQDIGGDAVQSAAMDEVEQEREIEIQIESVREVQKPIHVIPRKDPKLHKDIKSFVLGSSGTLQPSSAWEDVWSAMATTGLGLKRTAIKKLATKLHVSTQFTRTVVVSEPNDDFLRPVSASSPFESVWLT</sequence>
<evidence type="ECO:0000256" key="2">
    <source>
        <dbReference type="ARBA" id="ARBA00012759"/>
    </source>
</evidence>
<dbReference type="InterPro" id="IPR022099">
    <property type="entry name" value="DUF3638"/>
</dbReference>
<organism evidence="10 11">
    <name type="scientific">Massarina eburnea CBS 473.64</name>
    <dbReference type="NCBI Taxonomy" id="1395130"/>
    <lineage>
        <taxon>Eukaryota</taxon>
        <taxon>Fungi</taxon>
        <taxon>Dikarya</taxon>
        <taxon>Ascomycota</taxon>
        <taxon>Pezizomycotina</taxon>
        <taxon>Dothideomycetes</taxon>
        <taxon>Pleosporomycetidae</taxon>
        <taxon>Pleosporales</taxon>
        <taxon>Massarineae</taxon>
        <taxon>Massarinaceae</taxon>
        <taxon>Massarina</taxon>
    </lineage>
</organism>
<name>A0A6A6RG43_9PLEO</name>
<dbReference type="InterPro" id="IPR051346">
    <property type="entry name" value="OTU_Deubiquitinase"/>
</dbReference>
<dbReference type="GO" id="GO:0006508">
    <property type="term" value="P:proteolysis"/>
    <property type="evidence" value="ECO:0007669"/>
    <property type="project" value="UniProtKB-KW"/>
</dbReference>
<keyword evidence="3" id="KW-0645">Protease</keyword>
<comment type="catalytic activity">
    <reaction evidence="1">
        <text>Thiol-dependent hydrolysis of ester, thioester, amide, peptide and isopeptide bonds formed by the C-terminal Gly of ubiquitin (a 76-residue protein attached to proteins as an intracellular targeting signal).</text>
        <dbReference type="EC" id="3.4.19.12"/>
    </reaction>
</comment>
<dbReference type="InterPro" id="IPR046541">
    <property type="entry name" value="DUF6606"/>
</dbReference>
<evidence type="ECO:0000256" key="6">
    <source>
        <dbReference type="ARBA" id="ARBA00022807"/>
    </source>
</evidence>
<evidence type="ECO:0000256" key="3">
    <source>
        <dbReference type="ARBA" id="ARBA00022670"/>
    </source>
</evidence>
<evidence type="ECO:0000313" key="11">
    <source>
        <dbReference type="Proteomes" id="UP000799753"/>
    </source>
</evidence>
<reference evidence="10" key="1">
    <citation type="journal article" date="2020" name="Stud. Mycol.">
        <title>101 Dothideomycetes genomes: a test case for predicting lifestyles and emergence of pathogens.</title>
        <authorList>
            <person name="Haridas S."/>
            <person name="Albert R."/>
            <person name="Binder M."/>
            <person name="Bloem J."/>
            <person name="Labutti K."/>
            <person name="Salamov A."/>
            <person name="Andreopoulos B."/>
            <person name="Baker S."/>
            <person name="Barry K."/>
            <person name="Bills G."/>
            <person name="Bluhm B."/>
            <person name="Cannon C."/>
            <person name="Castanera R."/>
            <person name="Culley D."/>
            <person name="Daum C."/>
            <person name="Ezra D."/>
            <person name="Gonzalez J."/>
            <person name="Henrissat B."/>
            <person name="Kuo A."/>
            <person name="Liang C."/>
            <person name="Lipzen A."/>
            <person name="Lutzoni F."/>
            <person name="Magnuson J."/>
            <person name="Mondo S."/>
            <person name="Nolan M."/>
            <person name="Ohm R."/>
            <person name="Pangilinan J."/>
            <person name="Park H.-J."/>
            <person name="Ramirez L."/>
            <person name="Alfaro M."/>
            <person name="Sun H."/>
            <person name="Tritt A."/>
            <person name="Yoshinaga Y."/>
            <person name="Zwiers L.-H."/>
            <person name="Turgeon B."/>
            <person name="Goodwin S."/>
            <person name="Spatafora J."/>
            <person name="Crous P."/>
            <person name="Grigoriev I."/>
        </authorList>
    </citation>
    <scope>NUCLEOTIDE SEQUENCE</scope>
    <source>
        <strain evidence="10">CBS 473.64</strain>
    </source>
</reference>
<dbReference type="EC" id="3.4.19.12" evidence="2"/>